<keyword evidence="1" id="KW-0812">Transmembrane</keyword>
<feature type="transmembrane region" description="Helical" evidence="1">
    <location>
        <begin position="50"/>
        <end position="72"/>
    </location>
</feature>
<gene>
    <name evidence="2" type="ORF">F8O01_00645</name>
</gene>
<proteinExistence type="predicted"/>
<keyword evidence="1" id="KW-0472">Membrane</keyword>
<evidence type="ECO:0000313" key="3">
    <source>
        <dbReference type="Proteomes" id="UP000467240"/>
    </source>
</evidence>
<accession>A0A7J5C3Y5</accession>
<reference evidence="2 3" key="1">
    <citation type="submission" date="2019-09" db="EMBL/GenBank/DDBJ databases">
        <title>Phylogeny of genus Pseudoclavibacter and closely related genus.</title>
        <authorList>
            <person name="Li Y."/>
        </authorList>
    </citation>
    <scope>NUCLEOTIDE SEQUENCE [LARGE SCALE GENOMIC DNA]</scope>
    <source>
        <strain evidence="2 3">DSM 23821</strain>
    </source>
</reference>
<keyword evidence="1" id="KW-1133">Transmembrane helix</keyword>
<dbReference type="AlphaFoldDB" id="A0A7J5C3Y5"/>
<evidence type="ECO:0000313" key="2">
    <source>
        <dbReference type="EMBL" id="KAB1662490.1"/>
    </source>
</evidence>
<dbReference type="EMBL" id="WBJZ01000001">
    <property type="protein sequence ID" value="KAB1662490.1"/>
    <property type="molecule type" value="Genomic_DNA"/>
</dbReference>
<name>A0A7J5C3Y5_9MICO</name>
<dbReference type="RefSeq" id="WP_158038922.1">
    <property type="nucleotide sequence ID" value="NZ_JACCFV010000001.1"/>
</dbReference>
<organism evidence="2 3">
    <name type="scientific">Pseudoclavibacter chungangensis</name>
    <dbReference type="NCBI Taxonomy" id="587635"/>
    <lineage>
        <taxon>Bacteria</taxon>
        <taxon>Bacillati</taxon>
        <taxon>Actinomycetota</taxon>
        <taxon>Actinomycetes</taxon>
        <taxon>Micrococcales</taxon>
        <taxon>Microbacteriaceae</taxon>
        <taxon>Pseudoclavibacter</taxon>
    </lineage>
</organism>
<sequence length="124" mass="13226">MRRFRTVVLPIIAGVIGLGLVTLGIMQMWGHGIVVQGSMLDSSTLEVPDLAPLVEVTVGVVLCVVALLLTFIRPREREHTAAVATAGQAPLIVSHSEDEVTFIWGDAGRNARRRGTSRAAADTV</sequence>
<dbReference type="Proteomes" id="UP000467240">
    <property type="component" value="Unassembled WGS sequence"/>
</dbReference>
<comment type="caution">
    <text evidence="2">The sequence shown here is derived from an EMBL/GenBank/DDBJ whole genome shotgun (WGS) entry which is preliminary data.</text>
</comment>
<keyword evidence="3" id="KW-1185">Reference proteome</keyword>
<evidence type="ECO:0000256" key="1">
    <source>
        <dbReference type="SAM" id="Phobius"/>
    </source>
</evidence>
<protein>
    <submittedName>
        <fullName evidence="2">Uncharacterized protein</fullName>
    </submittedName>
</protein>
<feature type="transmembrane region" description="Helical" evidence="1">
    <location>
        <begin position="7"/>
        <end position="30"/>
    </location>
</feature>